<protein>
    <submittedName>
        <fullName evidence="2">Uncharacterized protein</fullName>
    </submittedName>
</protein>
<sequence>MLRTVEITDDERVAVCIPADGGAHVAARREGPGPHPPAQGPGDAVVDDPSNSGSFPGSPSSASSSNAFSGRSDRSRSASWRVKRPGSALGKGSPRSTPARRDRHADRTGPAFRVYP</sequence>
<evidence type="ECO:0000313" key="2">
    <source>
        <dbReference type="EMBL" id="GHI74927.1"/>
    </source>
</evidence>
<dbReference type="EMBL" id="BNED01000003">
    <property type="protein sequence ID" value="GHI74927.1"/>
    <property type="molecule type" value="Genomic_DNA"/>
</dbReference>
<evidence type="ECO:0000313" key="3">
    <source>
        <dbReference type="Proteomes" id="UP000608522"/>
    </source>
</evidence>
<name>A0ABQ3T415_9ACTN</name>
<keyword evidence="3" id="KW-1185">Reference proteome</keyword>
<organism evidence="2 3">
    <name type="scientific">Streptomyces spororaveus</name>
    <dbReference type="NCBI Taxonomy" id="284039"/>
    <lineage>
        <taxon>Bacteria</taxon>
        <taxon>Bacillati</taxon>
        <taxon>Actinomycetota</taxon>
        <taxon>Actinomycetes</taxon>
        <taxon>Kitasatosporales</taxon>
        <taxon>Streptomycetaceae</taxon>
        <taxon>Streptomyces</taxon>
    </lineage>
</organism>
<comment type="caution">
    <text evidence="2">The sequence shown here is derived from an EMBL/GenBank/DDBJ whole genome shotgun (WGS) entry which is preliminary data.</text>
</comment>
<proteinExistence type="predicted"/>
<dbReference type="Proteomes" id="UP000608522">
    <property type="component" value="Unassembled WGS sequence"/>
</dbReference>
<accession>A0ABQ3T415</accession>
<feature type="compositionally biased region" description="Low complexity" evidence="1">
    <location>
        <begin position="47"/>
        <end position="70"/>
    </location>
</feature>
<evidence type="ECO:0000256" key="1">
    <source>
        <dbReference type="SAM" id="MobiDB-lite"/>
    </source>
</evidence>
<gene>
    <name evidence="2" type="ORF">Sspor_04880</name>
</gene>
<feature type="region of interest" description="Disordered" evidence="1">
    <location>
        <begin position="24"/>
        <end position="116"/>
    </location>
</feature>
<reference evidence="3" key="1">
    <citation type="submission" date="2023-07" db="EMBL/GenBank/DDBJ databases">
        <title>Whole genome shotgun sequence of Streptomyces spororaveus NBRC 15456.</title>
        <authorList>
            <person name="Komaki H."/>
            <person name="Tamura T."/>
        </authorList>
    </citation>
    <scope>NUCLEOTIDE SEQUENCE [LARGE SCALE GENOMIC DNA]</scope>
    <source>
        <strain evidence="3">NBRC 15456</strain>
    </source>
</reference>